<dbReference type="InterPro" id="IPR017972">
    <property type="entry name" value="Cyt_P450_CS"/>
</dbReference>
<keyword evidence="5 6" id="KW-0408">Iron</keyword>
<dbReference type="PANTHER" id="PTHR24305:SF210">
    <property type="entry name" value="CYTOCHROME P450 MONOOXYGENASE ASQL-RELATED"/>
    <property type="match status" value="1"/>
</dbReference>
<keyword evidence="10" id="KW-1185">Reference proteome</keyword>
<dbReference type="PANTHER" id="PTHR24305">
    <property type="entry name" value="CYTOCHROME P450"/>
    <property type="match status" value="1"/>
</dbReference>
<dbReference type="InterPro" id="IPR002401">
    <property type="entry name" value="Cyt_P450_E_grp-I"/>
</dbReference>
<dbReference type="GO" id="GO:0004497">
    <property type="term" value="F:monooxygenase activity"/>
    <property type="evidence" value="ECO:0007669"/>
    <property type="project" value="UniProtKB-KW"/>
</dbReference>
<evidence type="ECO:0000256" key="2">
    <source>
        <dbReference type="ARBA" id="ARBA00010617"/>
    </source>
</evidence>
<keyword evidence="3 6" id="KW-0349">Heme</keyword>
<evidence type="ECO:0000256" key="1">
    <source>
        <dbReference type="ARBA" id="ARBA00001971"/>
    </source>
</evidence>
<dbReference type="OrthoDB" id="1470350at2759"/>
<dbReference type="GO" id="GO:0020037">
    <property type="term" value="F:heme binding"/>
    <property type="evidence" value="ECO:0007669"/>
    <property type="project" value="InterPro"/>
</dbReference>
<dbReference type="PROSITE" id="PS00086">
    <property type="entry name" value="CYTOCHROME_P450"/>
    <property type="match status" value="1"/>
</dbReference>
<keyword evidence="4 6" id="KW-0479">Metal-binding</keyword>
<feature type="binding site" description="axial binding residue" evidence="6">
    <location>
        <position position="450"/>
    </location>
    <ligand>
        <name>heme</name>
        <dbReference type="ChEBI" id="CHEBI:30413"/>
    </ligand>
    <ligandPart>
        <name>Fe</name>
        <dbReference type="ChEBI" id="CHEBI:18248"/>
    </ligandPart>
</feature>
<dbReference type="Gene3D" id="1.10.630.10">
    <property type="entry name" value="Cytochrome P450"/>
    <property type="match status" value="1"/>
</dbReference>
<keyword evidence="8" id="KW-0472">Membrane</keyword>
<evidence type="ECO:0000313" key="9">
    <source>
        <dbReference type="EMBL" id="KAF2102795.1"/>
    </source>
</evidence>
<organism evidence="9 10">
    <name type="scientific">Rhizodiscina lignyota</name>
    <dbReference type="NCBI Taxonomy" id="1504668"/>
    <lineage>
        <taxon>Eukaryota</taxon>
        <taxon>Fungi</taxon>
        <taxon>Dikarya</taxon>
        <taxon>Ascomycota</taxon>
        <taxon>Pezizomycotina</taxon>
        <taxon>Dothideomycetes</taxon>
        <taxon>Pleosporomycetidae</taxon>
        <taxon>Aulographales</taxon>
        <taxon>Rhizodiscinaceae</taxon>
        <taxon>Rhizodiscina</taxon>
    </lineage>
</organism>
<dbReference type="SUPFAM" id="SSF48264">
    <property type="entry name" value="Cytochrome P450"/>
    <property type="match status" value="1"/>
</dbReference>
<dbReference type="EMBL" id="ML978122">
    <property type="protein sequence ID" value="KAF2102795.1"/>
    <property type="molecule type" value="Genomic_DNA"/>
</dbReference>
<evidence type="ECO:0000256" key="3">
    <source>
        <dbReference type="ARBA" id="ARBA00022617"/>
    </source>
</evidence>
<keyword evidence="7" id="KW-0560">Oxidoreductase</keyword>
<name>A0A9P4IP33_9PEZI</name>
<dbReference type="GO" id="GO:0005506">
    <property type="term" value="F:iron ion binding"/>
    <property type="evidence" value="ECO:0007669"/>
    <property type="project" value="InterPro"/>
</dbReference>
<gene>
    <name evidence="9" type="ORF">NA57DRAFT_31458</name>
</gene>
<dbReference type="InterPro" id="IPR036396">
    <property type="entry name" value="Cyt_P450_sf"/>
</dbReference>
<evidence type="ECO:0000256" key="5">
    <source>
        <dbReference type="ARBA" id="ARBA00023004"/>
    </source>
</evidence>
<keyword evidence="8" id="KW-0812">Transmembrane</keyword>
<dbReference type="GO" id="GO:0016705">
    <property type="term" value="F:oxidoreductase activity, acting on paired donors, with incorporation or reduction of molecular oxygen"/>
    <property type="evidence" value="ECO:0007669"/>
    <property type="project" value="InterPro"/>
</dbReference>
<sequence length="512" mass="58547">MPGVRSTQDRLLLAGGILAIGSFFYFIGIVIYRLYFHPLAKFPGPVINRISDLPCIIWVLRGRLPMETKKIHDRYGPIVRISPRELSFNSVQAWTDIYGHRSGRKDLPKDPIHVGAVDPMPGVSTISMADHDTHARQRKALSYGFSKKALWEQEDIVQEFVTKLMNNFWRFAKSGETFDIVKWFNFITFDVIGDLSFGESFGCLDRGDFHFWITLIFEAVKAGAIEQATRRFATPGSSTQKFLMNCIPSDLRKRRADHLAYSRKKVMKRLQDSKSERRDFIYYILKQSEHYDLSQDEVIVNAALFIVAGSETTASSLSALMNNLLRYPRAFEKLKQEVRSKFKSENEIRLAAVADEMPYLNACLEEGLRIFPPAPIGFLRTIQKGGDTIDGTFIPGGTAVSVSSWCAHHSPTNFKNPDEFIPERWLDENGEFKNDNKLASRPFSLGPRGCIGKDLSWVEMRLVMARMIFNFDLFNADAASDWDPEDNMKYMRAYSTWEKPELNVKLVPRKSE</sequence>
<evidence type="ECO:0000256" key="4">
    <source>
        <dbReference type="ARBA" id="ARBA00022723"/>
    </source>
</evidence>
<reference evidence="9" key="1">
    <citation type="journal article" date="2020" name="Stud. Mycol.">
        <title>101 Dothideomycetes genomes: a test case for predicting lifestyles and emergence of pathogens.</title>
        <authorList>
            <person name="Haridas S."/>
            <person name="Albert R."/>
            <person name="Binder M."/>
            <person name="Bloem J."/>
            <person name="Labutti K."/>
            <person name="Salamov A."/>
            <person name="Andreopoulos B."/>
            <person name="Baker S."/>
            <person name="Barry K."/>
            <person name="Bills G."/>
            <person name="Bluhm B."/>
            <person name="Cannon C."/>
            <person name="Castanera R."/>
            <person name="Culley D."/>
            <person name="Daum C."/>
            <person name="Ezra D."/>
            <person name="Gonzalez J."/>
            <person name="Henrissat B."/>
            <person name="Kuo A."/>
            <person name="Liang C."/>
            <person name="Lipzen A."/>
            <person name="Lutzoni F."/>
            <person name="Magnuson J."/>
            <person name="Mondo S."/>
            <person name="Nolan M."/>
            <person name="Ohm R."/>
            <person name="Pangilinan J."/>
            <person name="Park H.-J."/>
            <person name="Ramirez L."/>
            <person name="Alfaro M."/>
            <person name="Sun H."/>
            <person name="Tritt A."/>
            <person name="Yoshinaga Y."/>
            <person name="Zwiers L.-H."/>
            <person name="Turgeon B."/>
            <person name="Goodwin S."/>
            <person name="Spatafora J."/>
            <person name="Crous P."/>
            <person name="Grigoriev I."/>
        </authorList>
    </citation>
    <scope>NUCLEOTIDE SEQUENCE</scope>
    <source>
        <strain evidence="9">CBS 133067</strain>
    </source>
</reference>
<dbReference type="Proteomes" id="UP000799772">
    <property type="component" value="Unassembled WGS sequence"/>
</dbReference>
<accession>A0A9P4IP33</accession>
<dbReference type="Pfam" id="PF00067">
    <property type="entry name" value="p450"/>
    <property type="match status" value="1"/>
</dbReference>
<dbReference type="PRINTS" id="PR00463">
    <property type="entry name" value="EP450I"/>
</dbReference>
<dbReference type="InterPro" id="IPR001128">
    <property type="entry name" value="Cyt_P450"/>
</dbReference>
<dbReference type="CDD" id="cd11058">
    <property type="entry name" value="CYP60B-like"/>
    <property type="match status" value="1"/>
</dbReference>
<feature type="transmembrane region" description="Helical" evidence="8">
    <location>
        <begin position="12"/>
        <end position="35"/>
    </location>
</feature>
<comment type="similarity">
    <text evidence="2 7">Belongs to the cytochrome P450 family.</text>
</comment>
<keyword evidence="8" id="KW-1133">Transmembrane helix</keyword>
<dbReference type="AlphaFoldDB" id="A0A9P4IP33"/>
<evidence type="ECO:0000313" key="10">
    <source>
        <dbReference type="Proteomes" id="UP000799772"/>
    </source>
</evidence>
<comment type="caution">
    <text evidence="9">The sequence shown here is derived from an EMBL/GenBank/DDBJ whole genome shotgun (WGS) entry which is preliminary data.</text>
</comment>
<evidence type="ECO:0000256" key="8">
    <source>
        <dbReference type="SAM" id="Phobius"/>
    </source>
</evidence>
<dbReference type="InterPro" id="IPR050121">
    <property type="entry name" value="Cytochrome_P450_monoxygenase"/>
</dbReference>
<comment type="cofactor">
    <cofactor evidence="1 6">
        <name>heme</name>
        <dbReference type="ChEBI" id="CHEBI:30413"/>
    </cofactor>
</comment>
<evidence type="ECO:0000256" key="6">
    <source>
        <dbReference type="PIRSR" id="PIRSR602401-1"/>
    </source>
</evidence>
<evidence type="ECO:0000256" key="7">
    <source>
        <dbReference type="RuleBase" id="RU000461"/>
    </source>
</evidence>
<proteinExistence type="inferred from homology"/>
<dbReference type="PRINTS" id="PR00385">
    <property type="entry name" value="P450"/>
</dbReference>
<protein>
    <submittedName>
        <fullName evidence="9">Cytochrome P450</fullName>
    </submittedName>
</protein>
<keyword evidence="7" id="KW-0503">Monooxygenase</keyword>